<dbReference type="FunFam" id="3.30.559.10:FF:000007">
    <property type="entry name" value="Dihydrolipoamide acetyltransferase component of pyruvate dehydrogenase complex"/>
    <property type="match status" value="1"/>
</dbReference>
<dbReference type="InParanoid" id="A0A168T8L6"/>
<dbReference type="PROSITE" id="PS00189">
    <property type="entry name" value="LIPOYL"/>
    <property type="match status" value="1"/>
</dbReference>
<evidence type="ECO:0000313" key="14">
    <source>
        <dbReference type="Proteomes" id="UP000078561"/>
    </source>
</evidence>
<evidence type="ECO:0000256" key="10">
    <source>
        <dbReference type="SAM" id="MobiDB-lite"/>
    </source>
</evidence>
<gene>
    <name evidence="13" type="primary">ABSGL_15366.1 scaffold 16614</name>
</gene>
<dbReference type="CDD" id="cd06849">
    <property type="entry name" value="lipoyl_domain"/>
    <property type="match status" value="1"/>
</dbReference>
<evidence type="ECO:0000259" key="11">
    <source>
        <dbReference type="PROSITE" id="PS50968"/>
    </source>
</evidence>
<dbReference type="InterPro" id="IPR050743">
    <property type="entry name" value="2-oxoacid_DH_E2_comp"/>
</dbReference>
<dbReference type="PROSITE" id="PS50968">
    <property type="entry name" value="BIOTINYL_LIPOYL"/>
    <property type="match status" value="1"/>
</dbReference>
<reference evidence="13" key="1">
    <citation type="submission" date="2016-04" db="EMBL/GenBank/DDBJ databases">
        <authorList>
            <person name="Evans L.H."/>
            <person name="Alamgir A."/>
            <person name="Owens N."/>
            <person name="Weber N.D."/>
            <person name="Virtaneva K."/>
            <person name="Barbian K."/>
            <person name="Babar A."/>
            <person name="Rosenke K."/>
        </authorList>
    </citation>
    <scope>NUCLEOTIDE SEQUENCE [LARGE SCALE GENOMIC DNA]</scope>
    <source>
        <strain evidence="13">CBS 101.48</strain>
    </source>
</reference>
<evidence type="ECO:0000259" key="12">
    <source>
        <dbReference type="PROSITE" id="PS51826"/>
    </source>
</evidence>
<name>A0A168T8L6_ABSGL</name>
<dbReference type="AlphaFoldDB" id="A0A168T8L6"/>
<organism evidence="13">
    <name type="scientific">Absidia glauca</name>
    <name type="common">Pin mould</name>
    <dbReference type="NCBI Taxonomy" id="4829"/>
    <lineage>
        <taxon>Eukaryota</taxon>
        <taxon>Fungi</taxon>
        <taxon>Fungi incertae sedis</taxon>
        <taxon>Mucoromycota</taxon>
        <taxon>Mucoromycotina</taxon>
        <taxon>Mucoromycetes</taxon>
        <taxon>Mucorales</taxon>
        <taxon>Cunninghamellaceae</taxon>
        <taxon>Absidia</taxon>
    </lineage>
</organism>
<dbReference type="SUPFAM" id="SSF51230">
    <property type="entry name" value="Single hybrid motif"/>
    <property type="match status" value="1"/>
</dbReference>
<dbReference type="Gene3D" id="2.40.50.100">
    <property type="match status" value="1"/>
</dbReference>
<dbReference type="InterPro" id="IPR001078">
    <property type="entry name" value="2-oxoacid_DH_actylTfrase"/>
</dbReference>
<evidence type="ECO:0000256" key="8">
    <source>
        <dbReference type="ARBA" id="ARBA00023315"/>
    </source>
</evidence>
<comment type="similarity">
    <text evidence="3 9">Belongs to the 2-oxoacid dehydrogenase family.</text>
</comment>
<dbReference type="InterPro" id="IPR004167">
    <property type="entry name" value="PSBD"/>
</dbReference>
<keyword evidence="5 9" id="KW-0450">Lipoyl</keyword>
<dbReference type="GO" id="GO:0016407">
    <property type="term" value="F:acetyltransferase activity"/>
    <property type="evidence" value="ECO:0007669"/>
    <property type="project" value="TreeGrafter"/>
</dbReference>
<dbReference type="GO" id="GO:0031405">
    <property type="term" value="F:lipoic acid binding"/>
    <property type="evidence" value="ECO:0007669"/>
    <property type="project" value="TreeGrafter"/>
</dbReference>
<dbReference type="EC" id="2.3.1.-" evidence="9"/>
<dbReference type="Gene3D" id="3.30.230.70">
    <property type="entry name" value="GHMP Kinase, N-terminal domain"/>
    <property type="match status" value="1"/>
</dbReference>
<dbReference type="Gene3D" id="4.10.320.10">
    <property type="entry name" value="E3-binding domain"/>
    <property type="match status" value="1"/>
</dbReference>
<proteinExistence type="inferred from homology"/>
<evidence type="ECO:0000256" key="2">
    <source>
        <dbReference type="ARBA" id="ARBA00004305"/>
    </source>
</evidence>
<evidence type="ECO:0000256" key="9">
    <source>
        <dbReference type="RuleBase" id="RU003423"/>
    </source>
</evidence>
<dbReference type="InterPro" id="IPR003016">
    <property type="entry name" value="2-oxoA_DH_lipoyl-BS"/>
</dbReference>
<feature type="region of interest" description="Disordered" evidence="10">
    <location>
        <begin position="192"/>
        <end position="213"/>
    </location>
</feature>
<keyword evidence="6" id="KW-0809">Transit peptide</keyword>
<dbReference type="SUPFAM" id="SSF47005">
    <property type="entry name" value="Peripheral subunit-binding domain of 2-oxo acid dehydrogenase complex"/>
    <property type="match status" value="1"/>
</dbReference>
<accession>A0A168T8L6</accession>
<feature type="domain" description="Lipoyl-binding" evidence="11">
    <location>
        <begin position="110"/>
        <end position="185"/>
    </location>
</feature>
<dbReference type="InterPro" id="IPR000089">
    <property type="entry name" value="Biotin_lipoyl"/>
</dbReference>
<dbReference type="GO" id="GO:0005759">
    <property type="term" value="C:mitochondrial matrix"/>
    <property type="evidence" value="ECO:0007669"/>
    <property type="project" value="UniProtKB-SubCell"/>
</dbReference>
<feature type="compositionally biased region" description="Polar residues" evidence="10">
    <location>
        <begin position="196"/>
        <end position="209"/>
    </location>
</feature>
<dbReference type="PROSITE" id="PS51826">
    <property type="entry name" value="PSBD"/>
    <property type="match status" value="1"/>
</dbReference>
<dbReference type="InterPro" id="IPR023213">
    <property type="entry name" value="CAT-like_dom_sf"/>
</dbReference>
<feature type="domain" description="Peripheral subunit-binding (PSBD)" evidence="12">
    <location>
        <begin position="221"/>
        <end position="258"/>
    </location>
</feature>
<dbReference type="SUPFAM" id="SSF55666">
    <property type="entry name" value="Ribonuclease PH domain 2-like"/>
    <property type="match status" value="1"/>
</dbReference>
<dbReference type="InterPro" id="IPR036625">
    <property type="entry name" value="E3-bd_dom_sf"/>
</dbReference>
<dbReference type="OrthoDB" id="15567at2759"/>
<dbReference type="Pfam" id="PF02817">
    <property type="entry name" value="E3_binding"/>
    <property type="match status" value="1"/>
</dbReference>
<sequence length="506" mass="55429">MTITMNIHKEICALSKAGGIPLEMDQVVRCSQIAQVKVADISEMIQKALEEDKASRQPLSTLIRGYSKCTSSLPLHVKARRIAPTKSIRFTTSPIHHYRGFHTSLSHHGTKSFLLADIGEGITECELIQWFVEPGNTVAEFDKICEVQSDKASVEITSRYAGTVTKLYHDVHGIAKVGQPLVDIEVEGDEDDLDINTDSTKPSSAQDTSEPVKLTDGSKALVFPSVRRLTVTNGIDIKDVQGTGKHGTVLKGNVIDYINGNPVQAMYKTMTASLAIPQLGYKDEIELDATTKYRSALNDHIAKNATLYPFKKISYLPIFVKSLSIALSYYPIMNARIAGDPSNVNSLEIVYRDFHNIGVAMDTPQGLIVPNIKNVQSKTIFEVANELHRLVELGKKNAIPLQDLQGGTISLSNIGTISGTYANPVIVSSELAIVALGKMQRLPRFDHAGKVVSKEILPISWSADHRIIDGATVARFGNSWKTIVENPALLTSELRLDMLSEAVLNE</sequence>
<dbReference type="SUPFAM" id="SSF52777">
    <property type="entry name" value="CoA-dependent acyltransferases"/>
    <property type="match status" value="1"/>
</dbReference>
<evidence type="ECO:0000256" key="4">
    <source>
        <dbReference type="ARBA" id="ARBA00022679"/>
    </source>
</evidence>
<dbReference type="PANTHER" id="PTHR43178:SF5">
    <property type="entry name" value="LIPOAMIDE ACYLTRANSFERASE COMPONENT OF BRANCHED-CHAIN ALPHA-KETO ACID DEHYDROGENASE COMPLEX, MITOCHONDRIAL"/>
    <property type="match status" value="1"/>
</dbReference>
<keyword evidence="14" id="KW-1185">Reference proteome</keyword>
<dbReference type="STRING" id="4829.A0A168T8L6"/>
<protein>
    <recommendedName>
        <fullName evidence="9">Dihydrolipoamide acetyltransferase component of pyruvate dehydrogenase complex</fullName>
        <ecNumber evidence="9">2.3.1.-</ecNumber>
    </recommendedName>
</protein>
<dbReference type="Pfam" id="PF00364">
    <property type="entry name" value="Biotin_lipoyl"/>
    <property type="match status" value="1"/>
</dbReference>
<keyword evidence="8 9" id="KW-0012">Acyltransferase</keyword>
<comment type="cofactor">
    <cofactor evidence="1 9">
        <name>(R)-lipoate</name>
        <dbReference type="ChEBI" id="CHEBI:83088"/>
    </cofactor>
</comment>
<keyword evidence="7" id="KW-0496">Mitochondrion</keyword>
<evidence type="ECO:0000256" key="3">
    <source>
        <dbReference type="ARBA" id="ARBA00007317"/>
    </source>
</evidence>
<dbReference type="EMBL" id="LT555165">
    <property type="protein sequence ID" value="SAM09665.1"/>
    <property type="molecule type" value="Genomic_DNA"/>
</dbReference>
<evidence type="ECO:0000256" key="1">
    <source>
        <dbReference type="ARBA" id="ARBA00001938"/>
    </source>
</evidence>
<evidence type="ECO:0000256" key="7">
    <source>
        <dbReference type="ARBA" id="ARBA00023128"/>
    </source>
</evidence>
<dbReference type="Pfam" id="PF00198">
    <property type="entry name" value="2-oxoacid_dh"/>
    <property type="match status" value="1"/>
</dbReference>
<dbReference type="Proteomes" id="UP000078561">
    <property type="component" value="Unassembled WGS sequence"/>
</dbReference>
<evidence type="ECO:0000256" key="5">
    <source>
        <dbReference type="ARBA" id="ARBA00022823"/>
    </source>
</evidence>
<dbReference type="InterPro" id="IPR027408">
    <property type="entry name" value="PNPase/RNase_PH_dom_sf"/>
</dbReference>
<dbReference type="PANTHER" id="PTHR43178">
    <property type="entry name" value="DIHYDROLIPOAMIDE ACETYLTRANSFERASE COMPONENT OF PYRUVATE DEHYDROGENASE COMPLEX"/>
    <property type="match status" value="1"/>
</dbReference>
<keyword evidence="4 9" id="KW-0808">Transferase</keyword>
<evidence type="ECO:0000256" key="6">
    <source>
        <dbReference type="ARBA" id="ARBA00022946"/>
    </source>
</evidence>
<evidence type="ECO:0000313" key="13">
    <source>
        <dbReference type="EMBL" id="SAM09665.1"/>
    </source>
</evidence>
<dbReference type="FunFam" id="2.40.50.100:FF:000013">
    <property type="entry name" value="Dihydrolipoamide acetyltransferase component of pyruvate dehydrogenase complex"/>
    <property type="match status" value="1"/>
</dbReference>
<dbReference type="GO" id="GO:0045333">
    <property type="term" value="P:cellular respiration"/>
    <property type="evidence" value="ECO:0007669"/>
    <property type="project" value="UniProtKB-ARBA"/>
</dbReference>
<dbReference type="Gene3D" id="3.30.559.10">
    <property type="entry name" value="Chloramphenicol acetyltransferase-like domain"/>
    <property type="match status" value="1"/>
</dbReference>
<comment type="subcellular location">
    <subcellularLocation>
        <location evidence="2">Mitochondrion matrix</location>
    </subcellularLocation>
</comment>
<dbReference type="OMA" id="IPHVTNF"/>
<dbReference type="InterPro" id="IPR036345">
    <property type="entry name" value="ExoRNase_PH_dom2_sf"/>
</dbReference>
<dbReference type="InterPro" id="IPR011053">
    <property type="entry name" value="Single_hybrid_motif"/>
</dbReference>